<dbReference type="STRING" id="263820.PTO1481"/>
<protein>
    <submittedName>
        <fullName evidence="1">Uncharacterized protein</fullName>
    </submittedName>
</protein>
<proteinExistence type="predicted"/>
<dbReference type="RefSeq" id="WP_011178282.1">
    <property type="nucleotide sequence ID" value="NC_005877.1"/>
</dbReference>
<dbReference type="InParanoid" id="Q6KYY6"/>
<name>Q6KYY6_PICTO</name>
<dbReference type="GeneID" id="2844954"/>
<dbReference type="OrthoDB" id="57128at2157"/>
<reference evidence="1 3" key="1">
    <citation type="journal article" date="2004" name="Proc. Natl. Acad. Sci. U.S.A.">
        <title>Genome sequence of Picrophilus torridus and its implications for life around pH 0.</title>
        <authorList>
            <person name="Futterer O."/>
            <person name="Angelov A."/>
            <person name="Liesegang H."/>
            <person name="Gottschalk G."/>
            <person name="Schleper C."/>
            <person name="Schepers B."/>
            <person name="Dock C."/>
            <person name="Antranikian G."/>
            <person name="Liebl W."/>
        </authorList>
    </citation>
    <scope>NUCLEOTIDE SEQUENCE [LARGE SCALE GENOMIC DNA]</scope>
    <source>
        <strain evidence="3">ATCC 700027 / DSM 9790 / JCM 10055 / NBRC 100828</strain>
        <strain evidence="1">DSM 9790</strain>
    </source>
</reference>
<dbReference type="Proteomes" id="UP000192315">
    <property type="component" value="Unassembled WGS sequence"/>
</dbReference>
<dbReference type="PaxDb" id="263820-PTO1481"/>
<dbReference type="HOGENOM" id="CLU_208826_0_0_2"/>
<dbReference type="KEGG" id="pto:PTO1481"/>
<evidence type="ECO:0000313" key="1">
    <source>
        <dbReference type="EMBL" id="AAT44066.1"/>
    </source>
</evidence>
<dbReference type="EMBL" id="AE017261">
    <property type="protein sequence ID" value="AAT44066.1"/>
    <property type="molecule type" value="Genomic_DNA"/>
</dbReference>
<gene>
    <name evidence="1" type="ordered locus">PTO1481</name>
    <name evidence="2" type="ORF">SAMN02745355_0780</name>
</gene>
<dbReference type="Proteomes" id="UP000000438">
    <property type="component" value="Chromosome"/>
</dbReference>
<evidence type="ECO:0000313" key="4">
    <source>
        <dbReference type="Proteomes" id="UP000192315"/>
    </source>
</evidence>
<accession>A0A8G2FWQ5</accession>
<evidence type="ECO:0000313" key="2">
    <source>
        <dbReference type="EMBL" id="SMD30864.1"/>
    </source>
</evidence>
<reference evidence="2 4" key="3">
    <citation type="submission" date="2017-04" db="EMBL/GenBank/DDBJ databases">
        <authorList>
            <person name="Varghese N."/>
            <person name="Submissions S."/>
        </authorList>
    </citation>
    <scope>NUCLEOTIDE SEQUENCE [LARGE SCALE GENOMIC DNA]</scope>
    <source>
        <strain evidence="2 4">DSM 9789</strain>
    </source>
</reference>
<keyword evidence="4" id="KW-1185">Reference proteome</keyword>
<dbReference type="EMBL" id="FWYE01000002">
    <property type="protein sequence ID" value="SMD30864.1"/>
    <property type="molecule type" value="Genomic_DNA"/>
</dbReference>
<evidence type="ECO:0000313" key="3">
    <source>
        <dbReference type="Proteomes" id="UP000000438"/>
    </source>
</evidence>
<sequence length="61" mass="7184">MNCDDIGFIRIYDRNGHYVDISHEDSVNICSEAVETGNDIADIIRKRYMRNLKLIKFMDMD</sequence>
<organism evidence="1 3">
    <name type="scientific">Picrophilus torridus (strain ATCC 700027 / DSM 9790 / JCM 10055 / NBRC 100828 / KAW 2/3)</name>
    <dbReference type="NCBI Taxonomy" id="1122961"/>
    <lineage>
        <taxon>Archaea</taxon>
        <taxon>Methanobacteriati</taxon>
        <taxon>Thermoplasmatota</taxon>
        <taxon>Thermoplasmata</taxon>
        <taxon>Thermoplasmatales</taxon>
        <taxon>Picrophilaceae</taxon>
        <taxon>Picrophilus</taxon>
    </lineage>
</organism>
<accession>Q6KYY6</accession>
<dbReference type="AlphaFoldDB" id="Q6KYY6"/>
<reference evidence="1" key="2">
    <citation type="submission" date="2004-02" db="EMBL/GenBank/DDBJ databases">
        <authorList>
            <person name="Fuetterer O."/>
            <person name="Angelov A."/>
            <person name="Liesegang H."/>
            <person name="Gottschalk G."/>
            <person name="Schleper C."/>
            <person name="Schepers B."/>
            <person name="Dock C."/>
            <person name="Antranikian G."/>
            <person name="Liebl W."/>
        </authorList>
    </citation>
    <scope>NUCLEOTIDE SEQUENCE</scope>
    <source>
        <strain evidence="1">DSM 9790</strain>
    </source>
</reference>